<sequence length="209" mass="23889">MWIHTFTPDQVAEIHHRLHGAAALALDMNELTRLCERVNLNSRRTDTFFNVDAIQVAADYAVTLNKARWAEDKQQAVETAFITALTYLRLSNYLVDCADPVVWHLFTSGGLTHSVFEQILYRVFMRKPLSANNSSYEDLPRERLPLTQLGLDDYRGTARLRGYVDEALNSCCLRAPASDWEASNQEVEADRQFRQQLFMEALEQGIFGS</sequence>
<comment type="caution">
    <text evidence="1">The sequence shown here is derived from an EMBL/GenBank/DDBJ whole genome shotgun (WGS) entry which is preliminary data.</text>
</comment>
<keyword evidence="2" id="KW-1185">Reference proteome</keyword>
<accession>A0A432ZHK7</accession>
<dbReference type="OrthoDB" id="6238663at2"/>
<dbReference type="RefSeq" id="WP_126783780.1">
    <property type="nucleotide sequence ID" value="NZ_PIQF01000001.1"/>
</dbReference>
<reference evidence="1 2" key="1">
    <citation type="journal article" date="2011" name="Front. Microbiol.">
        <title>Genomic signatures of strain selection and enhancement in Bacillus atrophaeus var. globigii, a historical biowarfare simulant.</title>
        <authorList>
            <person name="Gibbons H.S."/>
            <person name="Broomall S.M."/>
            <person name="McNew L.A."/>
            <person name="Daligault H."/>
            <person name="Chapman C."/>
            <person name="Bruce D."/>
            <person name="Karavis M."/>
            <person name="Krepps M."/>
            <person name="McGregor P.A."/>
            <person name="Hong C."/>
            <person name="Park K.H."/>
            <person name="Akmal A."/>
            <person name="Feldman A."/>
            <person name="Lin J.S."/>
            <person name="Chang W.E."/>
            <person name="Higgs B.W."/>
            <person name="Demirev P."/>
            <person name="Lindquist J."/>
            <person name="Liem A."/>
            <person name="Fochler E."/>
            <person name="Read T.D."/>
            <person name="Tapia R."/>
            <person name="Johnson S."/>
            <person name="Bishop-Lilly K.A."/>
            <person name="Detter C."/>
            <person name="Han C."/>
            <person name="Sozhamannan S."/>
            <person name="Rosenzweig C.N."/>
            <person name="Skowronski E.W."/>
        </authorList>
    </citation>
    <scope>NUCLEOTIDE SEQUENCE [LARGE SCALE GENOMIC DNA]</scope>
    <source>
        <strain evidence="1 2">CL-SP19</strain>
    </source>
</reference>
<proteinExistence type="predicted"/>
<organism evidence="1 2">
    <name type="scientific">Idiomarina seosinensis</name>
    <dbReference type="NCBI Taxonomy" id="281739"/>
    <lineage>
        <taxon>Bacteria</taxon>
        <taxon>Pseudomonadati</taxon>
        <taxon>Pseudomonadota</taxon>
        <taxon>Gammaproteobacteria</taxon>
        <taxon>Alteromonadales</taxon>
        <taxon>Idiomarinaceae</taxon>
        <taxon>Idiomarina</taxon>
    </lineage>
</organism>
<dbReference type="AlphaFoldDB" id="A0A432ZHK7"/>
<evidence type="ECO:0000313" key="1">
    <source>
        <dbReference type="EMBL" id="RUO77507.1"/>
    </source>
</evidence>
<gene>
    <name evidence="1" type="ORF">CWI81_03250</name>
</gene>
<protein>
    <submittedName>
        <fullName evidence="1">Uncharacterized protein</fullName>
    </submittedName>
</protein>
<name>A0A432ZHK7_9GAMM</name>
<dbReference type="EMBL" id="PIQF01000001">
    <property type="protein sequence ID" value="RUO77507.1"/>
    <property type="molecule type" value="Genomic_DNA"/>
</dbReference>
<evidence type="ECO:0000313" key="2">
    <source>
        <dbReference type="Proteomes" id="UP000287908"/>
    </source>
</evidence>
<dbReference type="Proteomes" id="UP000287908">
    <property type="component" value="Unassembled WGS sequence"/>
</dbReference>